<keyword evidence="2" id="KW-1185">Reference proteome</keyword>
<comment type="caution">
    <text evidence="1">The sequence shown here is derived from an EMBL/GenBank/DDBJ whole genome shotgun (WGS) entry which is preliminary data.</text>
</comment>
<dbReference type="RefSeq" id="WP_352557498.1">
    <property type="nucleotide sequence ID" value="NZ_JAMYQB010000006.1"/>
</dbReference>
<reference evidence="1 2" key="1">
    <citation type="journal article" date="2024" name="Proc. Natl. Acad. Sci. U.S.A.">
        <title>The evolutionary genomics of adaptation to stress in wild rhizobium bacteria.</title>
        <authorList>
            <person name="Kehlet-Delgado H."/>
            <person name="Montoya A.P."/>
            <person name="Jensen K.T."/>
            <person name="Wendlandt C.E."/>
            <person name="Dexheimer C."/>
            <person name="Roberts M."/>
            <person name="Torres Martinez L."/>
            <person name="Friesen M.L."/>
            <person name="Griffitts J.S."/>
            <person name="Porter S.S."/>
        </authorList>
    </citation>
    <scope>NUCLEOTIDE SEQUENCE [LARGE SCALE GENOMIC DNA]</scope>
    <source>
        <strain evidence="1 2">M0641</strain>
    </source>
</reference>
<gene>
    <name evidence="1" type="ORF">NKI36_10220</name>
</gene>
<accession>A0ABV1YXK9</accession>
<name>A0ABV1YXK9_9HYPH</name>
<protein>
    <submittedName>
        <fullName evidence="1">Uncharacterized protein</fullName>
    </submittedName>
</protein>
<proteinExistence type="predicted"/>
<dbReference type="EMBL" id="JAMYQB010000006">
    <property type="protein sequence ID" value="MER9404424.1"/>
    <property type="molecule type" value="Genomic_DNA"/>
</dbReference>
<evidence type="ECO:0000313" key="1">
    <source>
        <dbReference type="EMBL" id="MER9404424.1"/>
    </source>
</evidence>
<dbReference type="Proteomes" id="UP001433071">
    <property type="component" value="Unassembled WGS sequence"/>
</dbReference>
<sequence>MTPIRATCSGLMALLLLSLLLSLLGLFQVEATASATANLGGPSISTVRQGDAIALQRVTAKAQGLEIRAGRPVPAKAVSGDAAAIALTAGFFLLDRTLPAETDPANQ</sequence>
<organism evidence="1 2">
    <name type="scientific">Mesorhizobium caraganae</name>
    <dbReference type="NCBI Taxonomy" id="483206"/>
    <lineage>
        <taxon>Bacteria</taxon>
        <taxon>Pseudomonadati</taxon>
        <taxon>Pseudomonadota</taxon>
        <taxon>Alphaproteobacteria</taxon>
        <taxon>Hyphomicrobiales</taxon>
        <taxon>Phyllobacteriaceae</taxon>
        <taxon>Mesorhizobium</taxon>
    </lineage>
</organism>
<evidence type="ECO:0000313" key="2">
    <source>
        <dbReference type="Proteomes" id="UP001433071"/>
    </source>
</evidence>